<protein>
    <submittedName>
        <fullName evidence="2">Uncharacterized protein</fullName>
    </submittedName>
</protein>
<sequence length="82" mass="9583">MTISGLLSLSLSLWPVLRHRILSRNIHKGVPEIYLTYLPSTSSDISFDINEDENEDDWASCGPKMDWSWPPYDIYLRVKRRS</sequence>
<keyword evidence="3" id="KW-1185">Reference proteome</keyword>
<feature type="chain" id="PRO_5016283046" evidence="1">
    <location>
        <begin position="19"/>
        <end position="82"/>
    </location>
</feature>
<gene>
    <name evidence="2" type="ORF">BO87DRAFT_379308</name>
</gene>
<proteinExistence type="predicted"/>
<dbReference type="RefSeq" id="XP_025476629.1">
    <property type="nucleotide sequence ID" value="XM_025624003.1"/>
</dbReference>
<organism evidence="2 3">
    <name type="scientific">Aspergillus neoniger (strain CBS 115656)</name>
    <dbReference type="NCBI Taxonomy" id="1448310"/>
    <lineage>
        <taxon>Eukaryota</taxon>
        <taxon>Fungi</taxon>
        <taxon>Dikarya</taxon>
        <taxon>Ascomycota</taxon>
        <taxon>Pezizomycotina</taxon>
        <taxon>Eurotiomycetes</taxon>
        <taxon>Eurotiomycetidae</taxon>
        <taxon>Eurotiales</taxon>
        <taxon>Aspergillaceae</taxon>
        <taxon>Aspergillus</taxon>
        <taxon>Aspergillus subgen. Circumdati</taxon>
    </lineage>
</organism>
<dbReference type="GeneID" id="37126459"/>
<keyword evidence="1" id="KW-0732">Signal</keyword>
<evidence type="ECO:0000313" key="3">
    <source>
        <dbReference type="Proteomes" id="UP000247647"/>
    </source>
</evidence>
<reference evidence="2" key="1">
    <citation type="submission" date="2016-12" db="EMBL/GenBank/DDBJ databases">
        <title>The genomes of Aspergillus section Nigri reveals drivers in fungal speciation.</title>
        <authorList>
            <consortium name="DOE Joint Genome Institute"/>
            <person name="Vesth T.C."/>
            <person name="Nybo J."/>
            <person name="Theobald S."/>
            <person name="Brandl J."/>
            <person name="Frisvad J.C."/>
            <person name="Nielsen K.F."/>
            <person name="Lyhne E.K."/>
            <person name="Kogle M.E."/>
            <person name="Kuo A."/>
            <person name="Riley R."/>
            <person name="Clum A."/>
            <person name="Nolan M."/>
            <person name="Lipzen A."/>
            <person name="Salamov A."/>
            <person name="Henrissat B."/>
            <person name="Wiebenga A."/>
            <person name="De Vries R.P."/>
            <person name="Grigoriev I.V."/>
            <person name="Mortensen U.H."/>
            <person name="Andersen M.R."/>
            <person name="Baker S.E."/>
        </authorList>
    </citation>
    <scope>NUCLEOTIDE SEQUENCE [LARGE SCALE GENOMIC DNA]</scope>
    <source>
        <strain evidence="2">CBS 115656</strain>
    </source>
</reference>
<dbReference type="AlphaFoldDB" id="A0A318Y9Z0"/>
<dbReference type="EMBL" id="KZ821475">
    <property type="protein sequence ID" value="PYH31151.1"/>
    <property type="molecule type" value="Genomic_DNA"/>
</dbReference>
<name>A0A318Y9Z0_ASPNB</name>
<evidence type="ECO:0000256" key="1">
    <source>
        <dbReference type="SAM" id="SignalP"/>
    </source>
</evidence>
<dbReference type="Proteomes" id="UP000247647">
    <property type="component" value="Unassembled WGS sequence"/>
</dbReference>
<evidence type="ECO:0000313" key="2">
    <source>
        <dbReference type="EMBL" id="PYH31151.1"/>
    </source>
</evidence>
<feature type="signal peptide" evidence="1">
    <location>
        <begin position="1"/>
        <end position="18"/>
    </location>
</feature>
<accession>A0A318Y9Z0</accession>